<sequence length="340" mass="39154">MPTIRKRGEYQWEVQVRRKGYPPQSKTFTSRADAELWGATVESEIGRGVFIDRSDAERHTVGDAIDRFKSEFAPFHYKARDDKKEAWRFQCEHLKRDLGKYSLAALDPKMVAHYRDKRLATVGESTVRKELFMLSKILKFVEMECGITLPRGNPVGKIRKPSERKHRDRRLTDDEWLRLNLECKRSQNKFLCPAMEFALETGMRQGELLALSWQDLDRKRSIVLLKDTKNGEERAVPLSPDALKVLDNLIVSIRGKIFPLQRVTLFGAFKAACVRAEVKDFKWHDLRHEGLSRLAERGDLNVLEIAAVSGHKTLSMLKRYTHLQAEKLAVKLAATASRSH</sequence>
<dbReference type="InterPro" id="IPR011010">
    <property type="entry name" value="DNA_brk_join_enz"/>
</dbReference>
<dbReference type="Proteomes" id="UP000237839">
    <property type="component" value="Unassembled WGS sequence"/>
</dbReference>
<dbReference type="AlphaFoldDB" id="A0A2S9GYC8"/>
<evidence type="ECO:0000256" key="2">
    <source>
        <dbReference type="ARBA" id="ARBA00023125"/>
    </source>
</evidence>
<dbReference type="Gene3D" id="1.10.150.130">
    <property type="match status" value="1"/>
</dbReference>
<dbReference type="InterPro" id="IPR002104">
    <property type="entry name" value="Integrase_catalytic"/>
</dbReference>
<evidence type="ECO:0000259" key="6">
    <source>
        <dbReference type="PROSITE" id="PS51900"/>
    </source>
</evidence>
<dbReference type="PROSITE" id="PS51898">
    <property type="entry name" value="TYR_RECOMBINASE"/>
    <property type="match status" value="1"/>
</dbReference>
<dbReference type="PANTHER" id="PTHR30349:SF94">
    <property type="entry name" value="INTEGRASE_RECOMBINASE HI_1414-RELATED"/>
    <property type="match status" value="1"/>
</dbReference>
<dbReference type="OrthoDB" id="662444at2"/>
<dbReference type="SUPFAM" id="SSF56349">
    <property type="entry name" value="DNA breaking-rejoining enzymes"/>
    <property type="match status" value="1"/>
</dbReference>
<proteinExistence type="predicted"/>
<dbReference type="InterPro" id="IPR044068">
    <property type="entry name" value="CB"/>
</dbReference>
<name>A0A2S9GYC8_9BURK</name>
<dbReference type="InterPro" id="IPR013762">
    <property type="entry name" value="Integrase-like_cat_sf"/>
</dbReference>
<keyword evidence="3" id="KW-0233">DNA recombination</keyword>
<dbReference type="InterPro" id="IPR050090">
    <property type="entry name" value="Tyrosine_recombinase_XerCD"/>
</dbReference>
<dbReference type="PROSITE" id="PS51900">
    <property type="entry name" value="CB"/>
    <property type="match status" value="1"/>
</dbReference>
<evidence type="ECO:0000313" key="7">
    <source>
        <dbReference type="EMBL" id="PRC92724.1"/>
    </source>
</evidence>
<dbReference type="GO" id="GO:0015074">
    <property type="term" value="P:DNA integration"/>
    <property type="evidence" value="ECO:0007669"/>
    <property type="project" value="UniProtKB-KW"/>
</dbReference>
<accession>A0A2S9GYC8</accession>
<protein>
    <submittedName>
        <fullName evidence="7">Phage integrase family</fullName>
    </submittedName>
</protein>
<organism evidence="7 8">
    <name type="scientific">Solimicrobium silvestre</name>
    <dbReference type="NCBI Taxonomy" id="2099400"/>
    <lineage>
        <taxon>Bacteria</taxon>
        <taxon>Pseudomonadati</taxon>
        <taxon>Pseudomonadota</taxon>
        <taxon>Betaproteobacteria</taxon>
        <taxon>Burkholderiales</taxon>
        <taxon>Oxalobacteraceae</taxon>
        <taxon>Solimicrobium</taxon>
    </lineage>
</organism>
<gene>
    <name evidence="7" type="ORF">S2091_2454</name>
</gene>
<dbReference type="InterPro" id="IPR010998">
    <property type="entry name" value="Integrase_recombinase_N"/>
</dbReference>
<evidence type="ECO:0000256" key="4">
    <source>
        <dbReference type="PROSITE-ProRule" id="PRU01248"/>
    </source>
</evidence>
<dbReference type="EMBL" id="PUGF01000011">
    <property type="protein sequence ID" value="PRC92724.1"/>
    <property type="molecule type" value="Genomic_DNA"/>
</dbReference>
<feature type="domain" description="Tyr recombinase" evidence="5">
    <location>
        <begin position="166"/>
        <end position="333"/>
    </location>
</feature>
<evidence type="ECO:0000259" key="5">
    <source>
        <dbReference type="PROSITE" id="PS51898"/>
    </source>
</evidence>
<reference evidence="7 8" key="1">
    <citation type="submission" date="2018-02" db="EMBL/GenBank/DDBJ databases">
        <title>Solimicrobium silvestre gen. nov., sp. nov., isolated from alpine forest soil.</title>
        <authorList>
            <person name="Margesin R."/>
            <person name="Albuquerque L."/>
            <person name="Zhang D.-C."/>
            <person name="Froufe H.J.C."/>
            <person name="Severino R."/>
            <person name="Roxo I."/>
            <person name="Egas C."/>
            <person name="Da Costa M.S."/>
        </authorList>
    </citation>
    <scope>NUCLEOTIDE SEQUENCE [LARGE SCALE GENOMIC DNA]</scope>
    <source>
        <strain evidence="7 8">S20-91</strain>
    </source>
</reference>
<dbReference type="GO" id="GO:0003677">
    <property type="term" value="F:DNA binding"/>
    <property type="evidence" value="ECO:0007669"/>
    <property type="project" value="UniProtKB-UniRule"/>
</dbReference>
<dbReference type="GO" id="GO:0006310">
    <property type="term" value="P:DNA recombination"/>
    <property type="evidence" value="ECO:0007669"/>
    <property type="project" value="UniProtKB-KW"/>
</dbReference>
<dbReference type="RefSeq" id="WP_105532217.1">
    <property type="nucleotide sequence ID" value="NZ_PUGF01000011.1"/>
</dbReference>
<dbReference type="Pfam" id="PF00589">
    <property type="entry name" value="Phage_integrase"/>
    <property type="match status" value="1"/>
</dbReference>
<dbReference type="PANTHER" id="PTHR30349">
    <property type="entry name" value="PHAGE INTEGRASE-RELATED"/>
    <property type="match status" value="1"/>
</dbReference>
<evidence type="ECO:0000256" key="1">
    <source>
        <dbReference type="ARBA" id="ARBA00022908"/>
    </source>
</evidence>
<keyword evidence="8" id="KW-1185">Reference proteome</keyword>
<comment type="caution">
    <text evidence="7">The sequence shown here is derived from an EMBL/GenBank/DDBJ whole genome shotgun (WGS) entry which is preliminary data.</text>
</comment>
<evidence type="ECO:0000256" key="3">
    <source>
        <dbReference type="ARBA" id="ARBA00023172"/>
    </source>
</evidence>
<dbReference type="Gene3D" id="1.10.443.10">
    <property type="entry name" value="Intergrase catalytic core"/>
    <property type="match status" value="1"/>
</dbReference>
<feature type="domain" description="Core-binding (CB)" evidence="6">
    <location>
        <begin position="59"/>
        <end position="142"/>
    </location>
</feature>
<evidence type="ECO:0000313" key="8">
    <source>
        <dbReference type="Proteomes" id="UP000237839"/>
    </source>
</evidence>
<keyword evidence="1" id="KW-0229">DNA integration</keyword>
<keyword evidence="2 4" id="KW-0238">DNA-binding</keyword>
<dbReference type="CDD" id="cd00796">
    <property type="entry name" value="INT_Rci_Hp1_C"/>
    <property type="match status" value="1"/>
</dbReference>